<organism evidence="2 3">
    <name type="scientific">Candidatus Nealsonbacteria bacterium CG23_combo_of_CG06-09_8_20_14_all_39_17</name>
    <dbReference type="NCBI Taxonomy" id="1974722"/>
    <lineage>
        <taxon>Bacteria</taxon>
        <taxon>Candidatus Nealsoniibacteriota</taxon>
    </lineage>
</organism>
<dbReference type="NCBIfam" id="TIGR00741">
    <property type="entry name" value="yfiA"/>
    <property type="match status" value="1"/>
</dbReference>
<dbReference type="InterPro" id="IPR036567">
    <property type="entry name" value="RHF-like"/>
</dbReference>
<feature type="coiled-coil region" evidence="1">
    <location>
        <begin position="94"/>
        <end position="121"/>
    </location>
</feature>
<sequence length="136" mass="15311">MRIITKATNIKSSGALNAYIEEKMGSLKKFLNLLEEDEKGFSAPGGKEKPTAEIWVEIEKTTDHHLQGEIFRAEAQLKLSGRGLRAKATSGDLKLAINETKNELERQLKKYKDKYITKVKKGARKIKEEVLPNLKG</sequence>
<dbReference type="Gene3D" id="3.30.160.100">
    <property type="entry name" value="Ribosome hibernation promotion factor-like"/>
    <property type="match status" value="1"/>
</dbReference>
<dbReference type="AlphaFoldDB" id="A0A2G9YUP9"/>
<protein>
    <submittedName>
        <fullName evidence="2">Ribosomal subunit interface protein</fullName>
    </submittedName>
</protein>
<dbReference type="EMBL" id="PCRO01000014">
    <property type="protein sequence ID" value="PIP22984.1"/>
    <property type="molecule type" value="Genomic_DNA"/>
</dbReference>
<proteinExistence type="predicted"/>
<comment type="caution">
    <text evidence="2">The sequence shown here is derived from an EMBL/GenBank/DDBJ whole genome shotgun (WGS) entry which is preliminary data.</text>
</comment>
<reference evidence="2 3" key="1">
    <citation type="submission" date="2017-09" db="EMBL/GenBank/DDBJ databases">
        <title>Depth-based differentiation of microbial function through sediment-hosted aquifers and enrichment of novel symbionts in the deep terrestrial subsurface.</title>
        <authorList>
            <person name="Probst A.J."/>
            <person name="Ladd B."/>
            <person name="Jarett J.K."/>
            <person name="Geller-Mcgrath D.E."/>
            <person name="Sieber C.M."/>
            <person name="Emerson J.B."/>
            <person name="Anantharaman K."/>
            <person name="Thomas B.C."/>
            <person name="Malmstrom R."/>
            <person name="Stieglmeier M."/>
            <person name="Klingl A."/>
            <person name="Woyke T."/>
            <person name="Ryan C.M."/>
            <person name="Banfield J.F."/>
        </authorList>
    </citation>
    <scope>NUCLEOTIDE SEQUENCE [LARGE SCALE GENOMIC DNA]</scope>
    <source>
        <strain evidence="2">CG23_combo_of_CG06-09_8_20_14_all_39_17</strain>
    </source>
</reference>
<accession>A0A2G9YUP9</accession>
<evidence type="ECO:0000256" key="1">
    <source>
        <dbReference type="SAM" id="Coils"/>
    </source>
</evidence>
<dbReference type="SUPFAM" id="SSF69754">
    <property type="entry name" value="Ribosome binding protein Y (YfiA homologue)"/>
    <property type="match status" value="1"/>
</dbReference>
<dbReference type="InterPro" id="IPR003489">
    <property type="entry name" value="RHF/RaiA"/>
</dbReference>
<evidence type="ECO:0000313" key="3">
    <source>
        <dbReference type="Proteomes" id="UP000229976"/>
    </source>
</evidence>
<evidence type="ECO:0000313" key="2">
    <source>
        <dbReference type="EMBL" id="PIP22984.1"/>
    </source>
</evidence>
<gene>
    <name evidence="2" type="primary">raiA</name>
    <name evidence="2" type="ORF">COX37_01155</name>
</gene>
<keyword evidence="1" id="KW-0175">Coiled coil</keyword>
<dbReference type="Proteomes" id="UP000229976">
    <property type="component" value="Unassembled WGS sequence"/>
</dbReference>
<name>A0A2G9YUP9_9BACT</name>
<dbReference type="Pfam" id="PF02482">
    <property type="entry name" value="Ribosomal_S30AE"/>
    <property type="match status" value="1"/>
</dbReference>